<proteinExistence type="inferred from homology"/>
<comment type="similarity">
    <text evidence="1 5">Belongs to the metallo-dependent hydrolases superfamily. NagA family.</text>
</comment>
<feature type="binding site" evidence="8">
    <location>
        <position position="140"/>
    </location>
    <ligand>
        <name>Zn(2+)</name>
        <dbReference type="ChEBI" id="CHEBI:29105"/>
    </ligand>
</feature>
<dbReference type="EMBL" id="JAAITX010000004">
    <property type="protein sequence ID" value="NVH58564.1"/>
    <property type="molecule type" value="Genomic_DNA"/>
</dbReference>
<dbReference type="SUPFAM" id="SSF51556">
    <property type="entry name" value="Metallo-dependent hydrolases"/>
    <property type="match status" value="1"/>
</dbReference>
<evidence type="ECO:0000313" key="11">
    <source>
        <dbReference type="EMBL" id="NVH58564.1"/>
    </source>
</evidence>
<feature type="active site" description="Proton donor/acceptor" evidence="6">
    <location>
        <position position="285"/>
    </location>
</feature>
<evidence type="ECO:0000256" key="1">
    <source>
        <dbReference type="ARBA" id="ARBA00010716"/>
    </source>
</evidence>
<organism evidence="11 12">
    <name type="scientific">Dorea phocaeensis</name>
    <dbReference type="NCBI Taxonomy" id="2040291"/>
    <lineage>
        <taxon>Bacteria</taxon>
        <taxon>Bacillati</taxon>
        <taxon>Bacillota</taxon>
        <taxon>Clostridia</taxon>
        <taxon>Lachnospirales</taxon>
        <taxon>Lachnospiraceae</taxon>
        <taxon>Dorea</taxon>
    </lineage>
</organism>
<dbReference type="Gene3D" id="3.20.20.140">
    <property type="entry name" value="Metal-dependent hydrolases"/>
    <property type="match status" value="1"/>
</dbReference>
<protein>
    <submittedName>
        <fullName evidence="11">N-acetylglucosamine-6-phosphate deacetylase</fullName>
        <ecNumber evidence="11">3.5.1.25</ecNumber>
    </submittedName>
</protein>
<evidence type="ECO:0000259" key="9">
    <source>
        <dbReference type="Pfam" id="PF01979"/>
    </source>
</evidence>
<dbReference type="InterPro" id="IPR003764">
    <property type="entry name" value="GlcNAc_6-P_deAcase"/>
</dbReference>
<dbReference type="InterPro" id="IPR032466">
    <property type="entry name" value="Metal_Hydrolase"/>
</dbReference>
<dbReference type="PANTHER" id="PTHR11113">
    <property type="entry name" value="N-ACETYLGLUCOSAMINE-6-PHOSPHATE DEACETYLASE"/>
    <property type="match status" value="1"/>
</dbReference>
<evidence type="ECO:0000313" key="13">
    <source>
        <dbReference type="Proteomes" id="UP000701680"/>
    </source>
</evidence>
<gene>
    <name evidence="11" type="primary">nagA</name>
    <name evidence="11" type="ORF">G5A66_07870</name>
    <name evidence="10" type="ORF">G5A75_07890</name>
</gene>
<evidence type="ECO:0000313" key="10">
    <source>
        <dbReference type="EMBL" id="NSK14790.1"/>
    </source>
</evidence>
<feature type="binding site" evidence="8">
    <location>
        <position position="206"/>
    </location>
    <ligand>
        <name>Zn(2+)</name>
        <dbReference type="ChEBI" id="CHEBI:29105"/>
    </ligand>
</feature>
<dbReference type="SUPFAM" id="SSF51338">
    <property type="entry name" value="Composite domain of metallo-dependent hydrolases"/>
    <property type="match status" value="1"/>
</dbReference>
<dbReference type="PIRSF" id="PIRSF038994">
    <property type="entry name" value="NagA"/>
    <property type="match status" value="1"/>
</dbReference>
<dbReference type="Pfam" id="PF01979">
    <property type="entry name" value="Amidohydro_1"/>
    <property type="match status" value="1"/>
</dbReference>
<dbReference type="EMBL" id="JAAIUO010000004">
    <property type="protein sequence ID" value="NSK14790.1"/>
    <property type="molecule type" value="Genomic_DNA"/>
</dbReference>
<feature type="domain" description="Amidohydrolase-related" evidence="9">
    <location>
        <begin position="54"/>
        <end position="391"/>
    </location>
</feature>
<feature type="binding site" evidence="8">
    <location>
        <position position="227"/>
    </location>
    <ligand>
        <name>Zn(2+)</name>
        <dbReference type="ChEBI" id="CHEBI:29105"/>
    </ligand>
</feature>
<evidence type="ECO:0000256" key="8">
    <source>
        <dbReference type="PIRSR" id="PIRSR038994-3"/>
    </source>
</evidence>
<sequence>MIIRNVKVYTQEQKFADGEIVIRDGVFGDSQVVSGVAAVPQDGEEIMDGEGCYAIPGLIDLHFHGCMGYDFCDGTKEAIEEIAKYEASIGVTAIAPATMTLPVEELERILETAAEYKEEAEKRAKEGSSKEADLIGVNMEGPFISVEKKGAQDERNIITCNEEVCQRFLDASKGLVKYVGIAPERNEDAVSFIRAMRDKVNISLAHTNAGYDAAMEAFNAGANHAVHLYNAMPAFTHRAPGVVGAVCDSEHVDVELICDGVHIHPSMVRATFKMMGADRMILISDSMRATGMPDGQYTLGGLDVNVVGNRATLVSNGALAGSATNLMDCVRVAVKEMGIPLETAVACATVNPAKSLGEYDQYGSIAKGKKGNVVLLDQELEVKAVVKDGTLLGTCSNEKNSVPN</sequence>
<evidence type="ECO:0000313" key="12">
    <source>
        <dbReference type="Proteomes" id="UP000528555"/>
    </source>
</evidence>
<evidence type="ECO:0000256" key="6">
    <source>
        <dbReference type="PIRSR" id="PIRSR038994-1"/>
    </source>
</evidence>
<reference evidence="12 13" key="1">
    <citation type="journal article" date="2020" name="Cell Host Microbe">
        <title>Functional and Genomic Variation between Human-Derived Isolates of Lachnospiraceae Reveals Inter- and Intra-Species Diversity.</title>
        <authorList>
            <person name="Sorbara M.T."/>
            <person name="Littmann E.R."/>
            <person name="Fontana E."/>
            <person name="Moody T.U."/>
            <person name="Kohout C.E."/>
            <person name="Gjonbalaj M."/>
            <person name="Eaton V."/>
            <person name="Seok R."/>
            <person name="Leiner I.M."/>
            <person name="Pamer E.G."/>
        </authorList>
    </citation>
    <scope>NUCLEOTIDE SEQUENCE [LARGE SCALE GENOMIC DNA]</scope>
    <source>
        <strain evidence="11 12">MSK.17.11</strain>
        <strain evidence="10 13">MSK.17.38</strain>
    </source>
</reference>
<keyword evidence="2 8" id="KW-0479">Metal-binding</keyword>
<dbReference type="Proteomes" id="UP000528555">
    <property type="component" value="Unassembled WGS sequence"/>
</dbReference>
<feature type="binding site" evidence="7">
    <location>
        <begin position="319"/>
        <end position="321"/>
    </location>
    <ligand>
        <name>substrate</name>
    </ligand>
</feature>
<dbReference type="InterPro" id="IPR011059">
    <property type="entry name" value="Metal-dep_hydrolase_composite"/>
</dbReference>
<dbReference type="RefSeq" id="WP_173814735.1">
    <property type="nucleotide sequence ID" value="NZ_JAAITX010000004.1"/>
</dbReference>
<keyword evidence="12" id="KW-1185">Reference proteome</keyword>
<dbReference type="Proteomes" id="UP000701680">
    <property type="component" value="Unassembled WGS sequence"/>
</dbReference>
<dbReference type="PANTHER" id="PTHR11113:SF14">
    <property type="entry name" value="N-ACETYLGLUCOSAMINE-6-PHOSPHATE DEACETYLASE"/>
    <property type="match status" value="1"/>
</dbReference>
<keyword evidence="4 5" id="KW-0119">Carbohydrate metabolism</keyword>
<feature type="binding site" evidence="7">
    <location>
        <begin position="230"/>
        <end position="231"/>
    </location>
    <ligand>
        <name>substrate</name>
    </ligand>
</feature>
<feature type="binding site" evidence="7">
    <location>
        <position position="262"/>
    </location>
    <ligand>
        <name>substrate</name>
    </ligand>
</feature>
<keyword evidence="3 5" id="KW-0378">Hydrolase</keyword>
<dbReference type="NCBIfam" id="TIGR00221">
    <property type="entry name" value="nagA"/>
    <property type="match status" value="1"/>
</dbReference>
<comment type="caution">
    <text evidence="11">The sequence shown here is derived from an EMBL/GenBank/DDBJ whole genome shotgun (WGS) entry which is preliminary data.</text>
</comment>
<evidence type="ECO:0000256" key="3">
    <source>
        <dbReference type="ARBA" id="ARBA00022801"/>
    </source>
</evidence>
<dbReference type="AlphaFoldDB" id="A0A850HIT4"/>
<name>A0A850HIT4_9FIRM</name>
<feature type="binding site" evidence="7">
    <location>
        <position position="151"/>
    </location>
    <ligand>
        <name>substrate</name>
    </ligand>
</feature>
<feature type="binding site" evidence="7">
    <location>
        <position position="238"/>
    </location>
    <ligand>
        <name>substrate</name>
    </ligand>
</feature>
<dbReference type="GO" id="GO:0046872">
    <property type="term" value="F:metal ion binding"/>
    <property type="evidence" value="ECO:0007669"/>
    <property type="project" value="UniProtKB-KW"/>
</dbReference>
<dbReference type="GO" id="GO:0006046">
    <property type="term" value="P:N-acetylglucosamine catabolic process"/>
    <property type="evidence" value="ECO:0007669"/>
    <property type="project" value="TreeGrafter"/>
</dbReference>
<evidence type="ECO:0000256" key="7">
    <source>
        <dbReference type="PIRSR" id="PIRSR038994-2"/>
    </source>
</evidence>
<comment type="cofactor">
    <cofactor evidence="8">
        <name>a divalent metal cation</name>
        <dbReference type="ChEBI" id="CHEBI:60240"/>
    </cofactor>
    <text evidence="8">Binds 1 divalent metal cation per subunit.</text>
</comment>
<evidence type="ECO:0000256" key="4">
    <source>
        <dbReference type="ARBA" id="ARBA00023277"/>
    </source>
</evidence>
<dbReference type="InterPro" id="IPR006680">
    <property type="entry name" value="Amidohydro-rel"/>
</dbReference>
<dbReference type="Gene3D" id="2.30.40.10">
    <property type="entry name" value="Urease, subunit C, domain 1"/>
    <property type="match status" value="1"/>
</dbReference>
<evidence type="ECO:0000256" key="2">
    <source>
        <dbReference type="ARBA" id="ARBA00022723"/>
    </source>
</evidence>
<evidence type="ECO:0000256" key="5">
    <source>
        <dbReference type="PIRNR" id="PIRNR038994"/>
    </source>
</evidence>
<reference evidence="11" key="2">
    <citation type="submission" date="2020-02" db="EMBL/GenBank/DDBJ databases">
        <authorList>
            <person name="Littmann E."/>
            <person name="Sorbara M."/>
        </authorList>
    </citation>
    <scope>NUCLEOTIDE SEQUENCE</scope>
    <source>
        <strain evidence="11">MSK.17.11</strain>
        <strain evidence="10">MSK.17.38</strain>
    </source>
</reference>
<accession>A0A850HIT4</accession>
<dbReference type="EC" id="3.5.1.25" evidence="11"/>
<dbReference type="GO" id="GO:0008448">
    <property type="term" value="F:N-acetylglucosamine-6-phosphate deacetylase activity"/>
    <property type="evidence" value="ECO:0007669"/>
    <property type="project" value="UniProtKB-EC"/>
</dbReference>
<dbReference type="CDD" id="cd00854">
    <property type="entry name" value="NagA"/>
    <property type="match status" value="1"/>
</dbReference>